<reference evidence="1" key="1">
    <citation type="submission" date="2019-10" db="EMBL/GenBank/DDBJ databases">
        <authorList>
            <consortium name="DOE Joint Genome Institute"/>
            <person name="Kuo A."/>
            <person name="Miyauchi S."/>
            <person name="Kiss E."/>
            <person name="Drula E."/>
            <person name="Kohler A."/>
            <person name="Sanchez-Garcia M."/>
            <person name="Andreopoulos B."/>
            <person name="Barry K.W."/>
            <person name="Bonito G."/>
            <person name="Buee M."/>
            <person name="Carver A."/>
            <person name="Chen C."/>
            <person name="Cichocki N."/>
            <person name="Clum A."/>
            <person name="Culley D."/>
            <person name="Crous P.W."/>
            <person name="Fauchery L."/>
            <person name="Girlanda M."/>
            <person name="Hayes R."/>
            <person name="Keri Z."/>
            <person name="Labutti K."/>
            <person name="Lipzen A."/>
            <person name="Lombard V."/>
            <person name="Magnuson J."/>
            <person name="Maillard F."/>
            <person name="Morin E."/>
            <person name="Murat C."/>
            <person name="Nolan M."/>
            <person name="Ohm R."/>
            <person name="Pangilinan J."/>
            <person name="Pereira M."/>
            <person name="Perotto S."/>
            <person name="Peter M."/>
            <person name="Riley R."/>
            <person name="Sitrit Y."/>
            <person name="Stielow B."/>
            <person name="Szollosi G."/>
            <person name="Zifcakova L."/>
            <person name="Stursova M."/>
            <person name="Spatafora J.W."/>
            <person name="Tedersoo L."/>
            <person name="Vaario L.-M."/>
            <person name="Yamada A."/>
            <person name="Yan M."/>
            <person name="Wang P."/>
            <person name="Xu J."/>
            <person name="Bruns T."/>
            <person name="Baldrian P."/>
            <person name="Vilgalys R."/>
            <person name="Henrissat B."/>
            <person name="Grigoriev I.V."/>
            <person name="Hibbett D."/>
            <person name="Nagy L.G."/>
            <person name="Martin F.M."/>
        </authorList>
    </citation>
    <scope>NUCLEOTIDE SEQUENCE</scope>
    <source>
        <strain evidence="1">P2</strain>
    </source>
</reference>
<keyword evidence="2" id="KW-1185">Reference proteome</keyword>
<evidence type="ECO:0000313" key="1">
    <source>
        <dbReference type="EMBL" id="KAF9647019.1"/>
    </source>
</evidence>
<reference evidence="1" key="2">
    <citation type="journal article" date="2020" name="Nat. Commun.">
        <title>Large-scale genome sequencing of mycorrhizal fungi provides insights into the early evolution of symbiotic traits.</title>
        <authorList>
            <person name="Miyauchi S."/>
            <person name="Kiss E."/>
            <person name="Kuo A."/>
            <person name="Drula E."/>
            <person name="Kohler A."/>
            <person name="Sanchez-Garcia M."/>
            <person name="Morin E."/>
            <person name="Andreopoulos B."/>
            <person name="Barry K.W."/>
            <person name="Bonito G."/>
            <person name="Buee M."/>
            <person name="Carver A."/>
            <person name="Chen C."/>
            <person name="Cichocki N."/>
            <person name="Clum A."/>
            <person name="Culley D."/>
            <person name="Crous P.W."/>
            <person name="Fauchery L."/>
            <person name="Girlanda M."/>
            <person name="Hayes R.D."/>
            <person name="Keri Z."/>
            <person name="LaButti K."/>
            <person name="Lipzen A."/>
            <person name="Lombard V."/>
            <person name="Magnuson J."/>
            <person name="Maillard F."/>
            <person name="Murat C."/>
            <person name="Nolan M."/>
            <person name="Ohm R.A."/>
            <person name="Pangilinan J."/>
            <person name="Pereira M.F."/>
            <person name="Perotto S."/>
            <person name="Peter M."/>
            <person name="Pfister S."/>
            <person name="Riley R."/>
            <person name="Sitrit Y."/>
            <person name="Stielow J.B."/>
            <person name="Szollosi G."/>
            <person name="Zifcakova L."/>
            <person name="Stursova M."/>
            <person name="Spatafora J.W."/>
            <person name="Tedersoo L."/>
            <person name="Vaario L.M."/>
            <person name="Yamada A."/>
            <person name="Yan M."/>
            <person name="Wang P."/>
            <person name="Xu J."/>
            <person name="Bruns T."/>
            <person name="Baldrian P."/>
            <person name="Vilgalys R."/>
            <person name="Dunand C."/>
            <person name="Henrissat B."/>
            <person name="Grigoriev I.V."/>
            <person name="Hibbett D."/>
            <person name="Nagy L.G."/>
            <person name="Martin F.M."/>
        </authorList>
    </citation>
    <scope>NUCLEOTIDE SEQUENCE</scope>
    <source>
        <strain evidence="1">P2</strain>
    </source>
</reference>
<gene>
    <name evidence="1" type="ORF">BDM02DRAFT_3117738</name>
</gene>
<dbReference type="EMBL" id="MU118043">
    <property type="protein sequence ID" value="KAF9647019.1"/>
    <property type="molecule type" value="Genomic_DNA"/>
</dbReference>
<comment type="caution">
    <text evidence="1">The sequence shown here is derived from an EMBL/GenBank/DDBJ whole genome shotgun (WGS) entry which is preliminary data.</text>
</comment>
<protein>
    <submittedName>
        <fullName evidence="1">Uncharacterized protein</fullName>
    </submittedName>
</protein>
<accession>A0ACB6ZBY1</accession>
<dbReference type="Proteomes" id="UP000886501">
    <property type="component" value="Unassembled WGS sequence"/>
</dbReference>
<sequence>MEDFKARYGRNPTYIARAPGRVNLIGEHIDYALFGVFPAAVERDILIALAPRPPSDKPGVVAANTESKYTEQTFTPSRVIADADAQDQDAWFIDIDTKKLRWDSYVKAGYYVCSRNPLLLDGVLCAYLNLVSGRLEQLFQGRDE</sequence>
<name>A0ACB6ZBY1_THEGA</name>
<proteinExistence type="predicted"/>
<organism evidence="1 2">
    <name type="scientific">Thelephora ganbajun</name>
    <name type="common">Ganba fungus</name>
    <dbReference type="NCBI Taxonomy" id="370292"/>
    <lineage>
        <taxon>Eukaryota</taxon>
        <taxon>Fungi</taxon>
        <taxon>Dikarya</taxon>
        <taxon>Basidiomycota</taxon>
        <taxon>Agaricomycotina</taxon>
        <taxon>Agaricomycetes</taxon>
        <taxon>Thelephorales</taxon>
        <taxon>Thelephoraceae</taxon>
        <taxon>Thelephora</taxon>
    </lineage>
</organism>
<evidence type="ECO:0000313" key="2">
    <source>
        <dbReference type="Proteomes" id="UP000886501"/>
    </source>
</evidence>